<accession>A0A4R0IAV8</accession>
<reference evidence="1 2" key="1">
    <citation type="submission" date="2019-02" db="EMBL/GenBank/DDBJ databases">
        <title>Kribbella capetownensis sp. nov. and Kribbella speibonae sp. nov., isolated from soil.</title>
        <authorList>
            <person name="Curtis S.M."/>
            <person name="Norton I."/>
            <person name="Everest G.J."/>
            <person name="Meyers P.R."/>
        </authorList>
    </citation>
    <scope>NUCLEOTIDE SEQUENCE [LARGE SCALE GENOMIC DNA]</scope>
    <source>
        <strain evidence="1 2">DSM 27082</strain>
    </source>
</reference>
<dbReference type="OrthoDB" id="4178485at2"/>
<proteinExistence type="predicted"/>
<dbReference type="RefSeq" id="WP_131296013.1">
    <property type="nucleotide sequence ID" value="NZ_SJKA01000023.1"/>
</dbReference>
<protein>
    <submittedName>
        <fullName evidence="1">Uncharacterized protein</fullName>
    </submittedName>
</protein>
<gene>
    <name evidence="1" type="ORF">E0H50_38100</name>
</gene>
<evidence type="ECO:0000313" key="2">
    <source>
        <dbReference type="Proteomes" id="UP000292695"/>
    </source>
</evidence>
<keyword evidence="2" id="KW-1185">Reference proteome</keyword>
<sequence length="134" mass="15340">MTDTREFLGRFRETARSLGSQRLLTPTDVIGSWRGFVEECEEGYADNIYEFANDLAVRDLIRKILDSEELRTYSQMGWVRDEVAEIDGRYRAILLDDEVRPGRPWWEARVPRLAGEELAGDFASSYGVSVTVVS</sequence>
<dbReference type="EMBL" id="SJKA01000023">
    <property type="protein sequence ID" value="TCC19247.1"/>
    <property type="molecule type" value="Genomic_DNA"/>
</dbReference>
<dbReference type="Proteomes" id="UP000292695">
    <property type="component" value="Unassembled WGS sequence"/>
</dbReference>
<evidence type="ECO:0000313" key="1">
    <source>
        <dbReference type="EMBL" id="TCC19247.1"/>
    </source>
</evidence>
<organism evidence="1 2">
    <name type="scientific">Kribbella sindirgiensis</name>
    <dbReference type="NCBI Taxonomy" id="1124744"/>
    <lineage>
        <taxon>Bacteria</taxon>
        <taxon>Bacillati</taxon>
        <taxon>Actinomycetota</taxon>
        <taxon>Actinomycetes</taxon>
        <taxon>Propionibacteriales</taxon>
        <taxon>Kribbellaceae</taxon>
        <taxon>Kribbella</taxon>
    </lineage>
</organism>
<dbReference type="AlphaFoldDB" id="A0A4R0IAV8"/>
<comment type="caution">
    <text evidence="1">The sequence shown here is derived from an EMBL/GenBank/DDBJ whole genome shotgun (WGS) entry which is preliminary data.</text>
</comment>
<name>A0A4R0IAV8_9ACTN</name>